<evidence type="ECO:0000256" key="4">
    <source>
        <dbReference type="ARBA" id="ARBA00022448"/>
    </source>
</evidence>
<reference evidence="9" key="2">
    <citation type="submission" date="2025-09" db="UniProtKB">
        <authorList>
            <consortium name="Ensembl"/>
        </authorList>
    </citation>
    <scope>IDENTIFICATION</scope>
</reference>
<dbReference type="GO" id="GO:0005802">
    <property type="term" value="C:trans-Golgi network"/>
    <property type="evidence" value="ECO:0007669"/>
    <property type="project" value="InterPro"/>
</dbReference>
<dbReference type="Proteomes" id="UP000694388">
    <property type="component" value="Unplaced"/>
</dbReference>
<dbReference type="GO" id="GO:0034394">
    <property type="term" value="P:protein localization to cell surface"/>
    <property type="evidence" value="ECO:0007669"/>
    <property type="project" value="TreeGrafter"/>
</dbReference>
<dbReference type="InterPro" id="IPR008942">
    <property type="entry name" value="ENTH_VHS"/>
</dbReference>
<keyword evidence="6" id="KW-0653">Protein transport</keyword>
<evidence type="ECO:0000256" key="3">
    <source>
        <dbReference type="ARBA" id="ARBA00008099"/>
    </source>
</evidence>
<evidence type="ECO:0000313" key="10">
    <source>
        <dbReference type="Proteomes" id="UP000694388"/>
    </source>
</evidence>
<dbReference type="InterPro" id="IPR038425">
    <property type="entry name" value="GAT_sf"/>
</dbReference>
<keyword evidence="4" id="KW-0813">Transport</keyword>
<evidence type="ECO:0000259" key="7">
    <source>
        <dbReference type="PROSITE" id="PS50179"/>
    </source>
</evidence>
<name>A0A8C4QEW0_EPTBU</name>
<keyword evidence="5" id="KW-0832">Ubl conjugation</keyword>
<protein>
    <submittedName>
        <fullName evidence="9">Golgi associated, gamma adaptin ear containing, ARF binding protein 3a</fullName>
    </submittedName>
</protein>
<dbReference type="GO" id="GO:0031267">
    <property type="term" value="F:small GTPase binding"/>
    <property type="evidence" value="ECO:0007669"/>
    <property type="project" value="InterPro"/>
</dbReference>
<dbReference type="Gene3D" id="1.20.58.160">
    <property type="match status" value="1"/>
</dbReference>
<feature type="domain" description="VHS" evidence="7">
    <location>
        <begin position="16"/>
        <end position="146"/>
    </location>
</feature>
<dbReference type="Gene3D" id="1.25.40.90">
    <property type="match status" value="1"/>
</dbReference>
<dbReference type="Gene3D" id="1.20.5.170">
    <property type="match status" value="1"/>
</dbReference>
<dbReference type="GO" id="GO:0043130">
    <property type="term" value="F:ubiquitin binding"/>
    <property type="evidence" value="ECO:0007669"/>
    <property type="project" value="InterPro"/>
</dbReference>
<proteinExistence type="inferred from homology"/>
<evidence type="ECO:0000256" key="1">
    <source>
        <dbReference type="ARBA" id="ARBA00004150"/>
    </source>
</evidence>
<dbReference type="SMART" id="SM00288">
    <property type="entry name" value="VHS"/>
    <property type="match status" value="1"/>
</dbReference>
<dbReference type="Pfam" id="PF03127">
    <property type="entry name" value="GAT"/>
    <property type="match status" value="1"/>
</dbReference>
<evidence type="ECO:0000259" key="8">
    <source>
        <dbReference type="PROSITE" id="PS50909"/>
    </source>
</evidence>
<dbReference type="GeneTree" id="ENSGT00940000157333"/>
<dbReference type="InterPro" id="IPR041198">
    <property type="entry name" value="GGA_N-GAT"/>
</dbReference>
<dbReference type="InterPro" id="IPR002014">
    <property type="entry name" value="VHS_dom"/>
</dbReference>
<reference evidence="9" key="1">
    <citation type="submission" date="2025-08" db="UniProtKB">
        <authorList>
            <consortium name="Ensembl"/>
        </authorList>
    </citation>
    <scope>IDENTIFICATION</scope>
</reference>
<dbReference type="SUPFAM" id="SSF48464">
    <property type="entry name" value="ENTH/VHS domain"/>
    <property type="match status" value="1"/>
</dbReference>
<comment type="subcellular location">
    <subcellularLocation>
        <location evidence="2">Early endosome</location>
    </subcellularLocation>
    <subcellularLocation>
        <location evidence="1">Golgi apparatus</location>
        <location evidence="1">trans-Golgi network membrane</location>
        <topology evidence="1">Peripheral membrane protein</topology>
    </subcellularLocation>
</comment>
<dbReference type="Ensembl" id="ENSEBUT00000015014.1">
    <property type="protein sequence ID" value="ENSEBUP00000014438.1"/>
    <property type="gene ID" value="ENSEBUG00000009083.1"/>
</dbReference>
<dbReference type="PANTHER" id="PTHR45905:SF1">
    <property type="entry name" value="GOLGI-LOCALIZED, GAMMA-ADAPTIN EAR CONTAINING, ARF BINDING PROTEIN"/>
    <property type="match status" value="1"/>
</dbReference>
<dbReference type="PROSITE" id="PS50909">
    <property type="entry name" value="GAT"/>
    <property type="match status" value="1"/>
</dbReference>
<dbReference type="InterPro" id="IPR004152">
    <property type="entry name" value="GAT_dom"/>
</dbReference>
<dbReference type="AlphaFoldDB" id="A0A8C4QEW0"/>
<dbReference type="FunFam" id="1.20.5.170:FF:000023">
    <property type="entry name" value="ADP-ribosylation factor-binding protein GGA3 isoform X1"/>
    <property type="match status" value="1"/>
</dbReference>
<dbReference type="OMA" id="YSQHGNV"/>
<dbReference type="PROSITE" id="PS50179">
    <property type="entry name" value="VHS"/>
    <property type="match status" value="1"/>
</dbReference>
<dbReference type="PANTHER" id="PTHR45905">
    <property type="entry name" value="GOLGI-LOCALIZED, GAMMA-ADAPTIN EAR CONTAINING, ARF BINDING PROTEIN"/>
    <property type="match status" value="1"/>
</dbReference>
<dbReference type="InterPro" id="IPR027422">
    <property type="entry name" value="GGA1-3"/>
</dbReference>
<accession>A0A8C4QEW0</accession>
<dbReference type="Pfam" id="PF00790">
    <property type="entry name" value="VHS"/>
    <property type="match status" value="1"/>
</dbReference>
<dbReference type="Pfam" id="PF18308">
    <property type="entry name" value="GGA_N-GAT"/>
    <property type="match status" value="1"/>
</dbReference>
<dbReference type="GO" id="GO:0035091">
    <property type="term" value="F:phosphatidylinositol binding"/>
    <property type="evidence" value="ECO:0007669"/>
    <property type="project" value="InterPro"/>
</dbReference>
<sequence length="393" mass="44178">MAALGWESLESWLNKATNPLNRQDDWEYIMGFCDQVNSELEGPQIATRLLSLKIQSPRQWEALQALTVLEACMKNCGSRFHAEVGKFRFLNELVKVVSPKYMGRQTSEEVKIRIVDMMYTWTISLSDESKIKEAYQMLKNQGVINEDPQVEQDVTLVPPSQHKNTLFEDEEKAKLLDQLLKSKKPEDLQTANRLIKAMVKEDETRVEQAKHRRCVLSQTESNARLLSEMMSHFQLEQTSSGDRELIKELGECCERLQSTLIKMATETEDGDDGLAEILLANDNLTLLLGNYNKMVAEGLLTGNGDTSSAATPAGSDSSLLEIENLKLAEPTPKLQPEQHDLPPTEVRDISSSFPLLPPPPRSLCRSQKDLVQQTSILDDELLSLATTGNTIIF</sequence>
<organism evidence="9 10">
    <name type="scientific">Eptatretus burgeri</name>
    <name type="common">Inshore hagfish</name>
    <dbReference type="NCBI Taxonomy" id="7764"/>
    <lineage>
        <taxon>Eukaryota</taxon>
        <taxon>Metazoa</taxon>
        <taxon>Chordata</taxon>
        <taxon>Craniata</taxon>
        <taxon>Vertebrata</taxon>
        <taxon>Cyclostomata</taxon>
        <taxon>Myxini</taxon>
        <taxon>Myxiniformes</taxon>
        <taxon>Myxinidae</taxon>
        <taxon>Eptatretinae</taxon>
        <taxon>Eptatretus</taxon>
    </lineage>
</organism>
<dbReference type="GO" id="GO:0006893">
    <property type="term" value="P:Golgi to plasma membrane transport"/>
    <property type="evidence" value="ECO:0007669"/>
    <property type="project" value="TreeGrafter"/>
</dbReference>
<dbReference type="GO" id="GO:0005769">
    <property type="term" value="C:early endosome"/>
    <property type="evidence" value="ECO:0007669"/>
    <property type="project" value="UniProtKB-SubCell"/>
</dbReference>
<dbReference type="GO" id="GO:0006886">
    <property type="term" value="P:intracellular protein transport"/>
    <property type="evidence" value="ECO:0007669"/>
    <property type="project" value="InterPro"/>
</dbReference>
<evidence type="ECO:0000256" key="2">
    <source>
        <dbReference type="ARBA" id="ARBA00004412"/>
    </source>
</evidence>
<evidence type="ECO:0000313" key="9">
    <source>
        <dbReference type="Ensembl" id="ENSEBUP00000014438.1"/>
    </source>
</evidence>
<keyword evidence="10" id="KW-1185">Reference proteome</keyword>
<dbReference type="SUPFAM" id="SSF89009">
    <property type="entry name" value="GAT-like domain"/>
    <property type="match status" value="1"/>
</dbReference>
<evidence type="ECO:0000256" key="5">
    <source>
        <dbReference type="ARBA" id="ARBA00022843"/>
    </source>
</evidence>
<evidence type="ECO:0000256" key="6">
    <source>
        <dbReference type="ARBA" id="ARBA00022927"/>
    </source>
</evidence>
<feature type="domain" description="GAT" evidence="8">
    <location>
        <begin position="169"/>
        <end position="296"/>
    </location>
</feature>
<comment type="similarity">
    <text evidence="3">Belongs to the GGA protein family.</text>
</comment>